<proteinExistence type="predicted"/>
<feature type="region of interest" description="Disordered" evidence="1">
    <location>
        <begin position="1"/>
        <end position="25"/>
    </location>
</feature>
<feature type="compositionally biased region" description="Basic residues" evidence="1">
    <location>
        <begin position="49"/>
        <end position="59"/>
    </location>
</feature>
<name>A0A6J4HK51_9ACTN</name>
<organism evidence="2">
    <name type="scientific">uncultured Acidimicrobiales bacterium</name>
    <dbReference type="NCBI Taxonomy" id="310071"/>
    <lineage>
        <taxon>Bacteria</taxon>
        <taxon>Bacillati</taxon>
        <taxon>Actinomycetota</taxon>
        <taxon>Acidimicrobiia</taxon>
        <taxon>Acidimicrobiales</taxon>
        <taxon>environmental samples</taxon>
    </lineage>
</organism>
<accession>A0A6J4HK51</accession>
<evidence type="ECO:0000313" key="2">
    <source>
        <dbReference type="EMBL" id="CAA9224739.1"/>
    </source>
</evidence>
<evidence type="ECO:0000256" key="1">
    <source>
        <dbReference type="SAM" id="MobiDB-lite"/>
    </source>
</evidence>
<reference evidence="2" key="1">
    <citation type="submission" date="2020-02" db="EMBL/GenBank/DDBJ databases">
        <authorList>
            <person name="Meier V. D."/>
        </authorList>
    </citation>
    <scope>NUCLEOTIDE SEQUENCE</scope>
    <source>
        <strain evidence="2">AVDCRST_MAG10</strain>
    </source>
</reference>
<protein>
    <submittedName>
        <fullName evidence="2">Uncharacterized protein</fullName>
    </submittedName>
</protein>
<sequence length="121" mass="13872">MAELPELWSDRLPGRPPPPGQLFDRAHSYGVAHDLERMRAGLGPEPRAPRVRTRSPRRRRGPLAALRRWWANTDTGPADVWHRIRCRAGHHDFRGGHQVQLGSRFVLVERRCAWCGCEPSL</sequence>
<dbReference type="AlphaFoldDB" id="A0A6J4HK51"/>
<feature type="region of interest" description="Disordered" evidence="1">
    <location>
        <begin position="37"/>
        <end position="59"/>
    </location>
</feature>
<dbReference type="EMBL" id="CADCTB010000056">
    <property type="protein sequence ID" value="CAA9224739.1"/>
    <property type="molecule type" value="Genomic_DNA"/>
</dbReference>
<gene>
    <name evidence="2" type="ORF">AVDCRST_MAG10-857</name>
</gene>